<dbReference type="AlphaFoldDB" id="A0A2P4Y7M7"/>
<accession>A0A2P4Y7M7</accession>
<gene>
    <name evidence="2" type="ORF">PHPALM_9306</name>
</gene>
<proteinExistence type="predicted"/>
<feature type="region of interest" description="Disordered" evidence="1">
    <location>
        <begin position="1"/>
        <end position="43"/>
    </location>
</feature>
<sequence length="199" mass="22824">MGELARADSTSLDSDSESESGDDSADAAEPLPAATRSTVAAQRKEERERWKAIIENWGAIERQDLSKLANDSAAFKRMQDDVWETDPATFPTHEEFPGLFDGAYDHTAEVFCCAEYPVELFLLYLPREFWLGVEQETSRYYRQKLSARMEAQFRTQTGENRCTLDQIIENEKRLHTKFRAHDILQCIGPLLVRMLCLHT</sequence>
<dbReference type="OrthoDB" id="128268at2759"/>
<feature type="compositionally biased region" description="Acidic residues" evidence="1">
    <location>
        <begin position="14"/>
        <end position="26"/>
    </location>
</feature>
<evidence type="ECO:0000256" key="1">
    <source>
        <dbReference type="SAM" id="MobiDB-lite"/>
    </source>
</evidence>
<protein>
    <submittedName>
        <fullName evidence="2">Uncharacterized protein</fullName>
    </submittedName>
</protein>
<dbReference type="Proteomes" id="UP000237271">
    <property type="component" value="Unassembled WGS sequence"/>
</dbReference>
<reference evidence="2 3" key="1">
    <citation type="journal article" date="2017" name="Genome Biol. Evol.">
        <title>Phytophthora megakarya and P. palmivora, closely related causal agents of cacao black pod rot, underwent increases in genome sizes and gene numbers by different mechanisms.</title>
        <authorList>
            <person name="Ali S.S."/>
            <person name="Shao J."/>
            <person name="Lary D.J."/>
            <person name="Kronmiller B."/>
            <person name="Shen D."/>
            <person name="Strem M.D."/>
            <person name="Amoako-Attah I."/>
            <person name="Akrofi A.Y."/>
            <person name="Begoude B.A."/>
            <person name="Ten Hoopen G.M."/>
            <person name="Coulibaly K."/>
            <person name="Kebe B.I."/>
            <person name="Melnick R.L."/>
            <person name="Guiltinan M.J."/>
            <person name="Tyler B.M."/>
            <person name="Meinhardt L.W."/>
            <person name="Bailey B.A."/>
        </authorList>
    </citation>
    <scope>NUCLEOTIDE SEQUENCE [LARGE SCALE GENOMIC DNA]</scope>
    <source>
        <strain evidence="3">sbr112.9</strain>
    </source>
</reference>
<keyword evidence="3" id="KW-1185">Reference proteome</keyword>
<name>A0A2P4Y7M7_9STRA</name>
<organism evidence="2 3">
    <name type="scientific">Phytophthora palmivora</name>
    <dbReference type="NCBI Taxonomy" id="4796"/>
    <lineage>
        <taxon>Eukaryota</taxon>
        <taxon>Sar</taxon>
        <taxon>Stramenopiles</taxon>
        <taxon>Oomycota</taxon>
        <taxon>Peronosporomycetes</taxon>
        <taxon>Peronosporales</taxon>
        <taxon>Peronosporaceae</taxon>
        <taxon>Phytophthora</taxon>
    </lineage>
</organism>
<evidence type="ECO:0000313" key="3">
    <source>
        <dbReference type="Proteomes" id="UP000237271"/>
    </source>
</evidence>
<evidence type="ECO:0000313" key="2">
    <source>
        <dbReference type="EMBL" id="POM73808.1"/>
    </source>
</evidence>
<comment type="caution">
    <text evidence="2">The sequence shown here is derived from an EMBL/GenBank/DDBJ whole genome shotgun (WGS) entry which is preliminary data.</text>
</comment>
<dbReference type="EMBL" id="NCKW01005003">
    <property type="protein sequence ID" value="POM73808.1"/>
    <property type="molecule type" value="Genomic_DNA"/>
</dbReference>